<evidence type="ECO:0000313" key="2">
    <source>
        <dbReference type="EMBL" id="KAJ1148666.1"/>
    </source>
</evidence>
<evidence type="ECO:0000256" key="1">
    <source>
        <dbReference type="SAM" id="MobiDB-lite"/>
    </source>
</evidence>
<keyword evidence="3" id="KW-1185">Reference proteome</keyword>
<evidence type="ECO:0000313" key="3">
    <source>
        <dbReference type="Proteomes" id="UP001066276"/>
    </source>
</evidence>
<organism evidence="2 3">
    <name type="scientific">Pleurodeles waltl</name>
    <name type="common">Iberian ribbed newt</name>
    <dbReference type="NCBI Taxonomy" id="8319"/>
    <lineage>
        <taxon>Eukaryota</taxon>
        <taxon>Metazoa</taxon>
        <taxon>Chordata</taxon>
        <taxon>Craniata</taxon>
        <taxon>Vertebrata</taxon>
        <taxon>Euteleostomi</taxon>
        <taxon>Amphibia</taxon>
        <taxon>Batrachia</taxon>
        <taxon>Caudata</taxon>
        <taxon>Salamandroidea</taxon>
        <taxon>Salamandridae</taxon>
        <taxon>Pleurodelinae</taxon>
        <taxon>Pleurodeles</taxon>
    </lineage>
</organism>
<accession>A0AAV7R865</accession>
<name>A0AAV7R865_PLEWA</name>
<feature type="compositionally biased region" description="Basic and acidic residues" evidence="1">
    <location>
        <begin position="124"/>
        <end position="140"/>
    </location>
</feature>
<dbReference type="AlphaFoldDB" id="A0AAV7R865"/>
<dbReference type="EMBL" id="JANPWB010000009">
    <property type="protein sequence ID" value="KAJ1148666.1"/>
    <property type="molecule type" value="Genomic_DNA"/>
</dbReference>
<reference evidence="2" key="1">
    <citation type="journal article" date="2022" name="bioRxiv">
        <title>Sequencing and chromosome-scale assembly of the giantPleurodeles waltlgenome.</title>
        <authorList>
            <person name="Brown T."/>
            <person name="Elewa A."/>
            <person name="Iarovenko S."/>
            <person name="Subramanian E."/>
            <person name="Araus A.J."/>
            <person name="Petzold A."/>
            <person name="Susuki M."/>
            <person name="Suzuki K.-i.T."/>
            <person name="Hayashi T."/>
            <person name="Toyoda A."/>
            <person name="Oliveira C."/>
            <person name="Osipova E."/>
            <person name="Leigh N.D."/>
            <person name="Simon A."/>
            <person name="Yun M.H."/>
        </authorList>
    </citation>
    <scope>NUCLEOTIDE SEQUENCE</scope>
    <source>
        <strain evidence="2">20211129_DDA</strain>
        <tissue evidence="2">Liver</tissue>
    </source>
</reference>
<comment type="caution">
    <text evidence="2">The sequence shown here is derived from an EMBL/GenBank/DDBJ whole genome shotgun (WGS) entry which is preliminary data.</text>
</comment>
<proteinExistence type="predicted"/>
<dbReference type="Proteomes" id="UP001066276">
    <property type="component" value="Chromosome 5"/>
</dbReference>
<protein>
    <submittedName>
        <fullName evidence="2">Uncharacterized protein</fullName>
    </submittedName>
</protein>
<feature type="region of interest" description="Disordered" evidence="1">
    <location>
        <begin position="109"/>
        <end position="140"/>
    </location>
</feature>
<gene>
    <name evidence="2" type="ORF">NDU88_001494</name>
</gene>
<sequence length="140" mass="16360">MNGGLELKLQLLPEKIEKFSRKEISKWWEIESLQKYIDVERVQRGLRIYTIPTYEDPDPDMIEEWAENSKTSSLNTMKILIKYAIKDRKKILEEIEKVEGQTKEKKYFHNGAGVRVQEAQEEEPGSKDTGKEKKSSGKQV</sequence>